<comment type="caution">
    <text evidence="1">The sequence shown here is derived from an EMBL/GenBank/DDBJ whole genome shotgun (WGS) entry which is preliminary data.</text>
</comment>
<evidence type="ECO:0000313" key="1">
    <source>
        <dbReference type="EMBL" id="GBM04937.1"/>
    </source>
</evidence>
<organism evidence="1 2">
    <name type="scientific">Araneus ventricosus</name>
    <name type="common">Orbweaver spider</name>
    <name type="synonym">Epeira ventricosa</name>
    <dbReference type="NCBI Taxonomy" id="182803"/>
    <lineage>
        <taxon>Eukaryota</taxon>
        <taxon>Metazoa</taxon>
        <taxon>Ecdysozoa</taxon>
        <taxon>Arthropoda</taxon>
        <taxon>Chelicerata</taxon>
        <taxon>Arachnida</taxon>
        <taxon>Araneae</taxon>
        <taxon>Araneomorphae</taxon>
        <taxon>Entelegynae</taxon>
        <taxon>Araneoidea</taxon>
        <taxon>Araneidae</taxon>
        <taxon>Araneus</taxon>
    </lineage>
</organism>
<feature type="non-terminal residue" evidence="1">
    <location>
        <position position="56"/>
    </location>
</feature>
<name>A0A4Y2CMG6_ARAVE</name>
<proteinExistence type="predicted"/>
<evidence type="ECO:0000313" key="2">
    <source>
        <dbReference type="Proteomes" id="UP000499080"/>
    </source>
</evidence>
<reference evidence="1 2" key="1">
    <citation type="journal article" date="2019" name="Sci. Rep.">
        <title>Orb-weaving spider Araneus ventricosus genome elucidates the spidroin gene catalogue.</title>
        <authorList>
            <person name="Kono N."/>
            <person name="Nakamura H."/>
            <person name="Ohtoshi R."/>
            <person name="Moran D.A.P."/>
            <person name="Shinohara A."/>
            <person name="Yoshida Y."/>
            <person name="Fujiwara M."/>
            <person name="Mori M."/>
            <person name="Tomita M."/>
            <person name="Arakawa K."/>
        </authorList>
    </citation>
    <scope>NUCLEOTIDE SEQUENCE [LARGE SCALE GENOMIC DNA]</scope>
</reference>
<accession>A0A4Y2CMG6</accession>
<dbReference type="EMBL" id="BGPR01086844">
    <property type="protein sequence ID" value="GBM04937.1"/>
    <property type="molecule type" value="Genomic_DNA"/>
</dbReference>
<sequence>MRSCRISKQVLAPLVDTVMVPISDDGSYPGKMEDRHMCRSQWGLLCGDHSAHEVMA</sequence>
<keyword evidence="2" id="KW-1185">Reference proteome</keyword>
<protein>
    <submittedName>
        <fullName evidence="1">Uncharacterized protein</fullName>
    </submittedName>
</protein>
<dbReference type="Proteomes" id="UP000499080">
    <property type="component" value="Unassembled WGS sequence"/>
</dbReference>
<gene>
    <name evidence="1" type="ORF">AVEN_211726_1</name>
</gene>
<dbReference type="AlphaFoldDB" id="A0A4Y2CMG6"/>